<evidence type="ECO:0000313" key="3">
    <source>
        <dbReference type="EMBL" id="MFF0544136.1"/>
    </source>
</evidence>
<proteinExistence type="predicted"/>
<dbReference type="InterPro" id="IPR003675">
    <property type="entry name" value="Rce1/LyrA-like_dom"/>
</dbReference>
<dbReference type="RefSeq" id="WP_387700759.1">
    <property type="nucleotide sequence ID" value="NZ_JBIAMX010000008.1"/>
</dbReference>
<sequence>MITIAAPDRTAPPTYGWGAVLLLHLGPGAVFLAAYLPAAAVAEAVGLPRGTGFAAVAVLVIVPLEVWFLRRAARTETGVASVLGAVDYRSPVRPVVAMAAVAGLLVTGAVIYFGAGGFTEWLDTTVFAWVPESFEVTDVSAGGTVLVAAVLVSLVCDGIVSPVVEELYYRGHLMARLPVRQVWRPVVSAGLFTAAHLWEPHLWPVVFAGQLLNCLVVWKLRNVWIAAAFHVLANSTVTLLTLVG</sequence>
<feature type="transmembrane region" description="Helical" evidence="1">
    <location>
        <begin position="15"/>
        <end position="38"/>
    </location>
</feature>
<feature type="transmembrane region" description="Helical" evidence="1">
    <location>
        <begin position="139"/>
        <end position="161"/>
    </location>
</feature>
<keyword evidence="1" id="KW-0472">Membrane</keyword>
<evidence type="ECO:0000313" key="4">
    <source>
        <dbReference type="Proteomes" id="UP001601444"/>
    </source>
</evidence>
<feature type="transmembrane region" description="Helical" evidence="1">
    <location>
        <begin position="95"/>
        <end position="119"/>
    </location>
</feature>
<accession>A0ABW6PP00</accession>
<dbReference type="Pfam" id="PF02517">
    <property type="entry name" value="Rce1-like"/>
    <property type="match status" value="1"/>
</dbReference>
<feature type="domain" description="CAAX prenyl protease 2/Lysostaphin resistance protein A-like" evidence="2">
    <location>
        <begin position="150"/>
        <end position="235"/>
    </location>
</feature>
<reference evidence="3 4" key="1">
    <citation type="submission" date="2024-10" db="EMBL/GenBank/DDBJ databases">
        <title>The Natural Products Discovery Center: Release of the First 8490 Sequenced Strains for Exploring Actinobacteria Biosynthetic Diversity.</title>
        <authorList>
            <person name="Kalkreuter E."/>
            <person name="Kautsar S.A."/>
            <person name="Yang D."/>
            <person name="Bader C.D."/>
            <person name="Teijaro C.N."/>
            <person name="Fluegel L."/>
            <person name="Davis C.M."/>
            <person name="Simpson J.R."/>
            <person name="Lauterbach L."/>
            <person name="Steele A.D."/>
            <person name="Gui C."/>
            <person name="Meng S."/>
            <person name="Li G."/>
            <person name="Viehrig K."/>
            <person name="Ye F."/>
            <person name="Su P."/>
            <person name="Kiefer A.F."/>
            <person name="Nichols A."/>
            <person name="Cepeda A.J."/>
            <person name="Yan W."/>
            <person name="Fan B."/>
            <person name="Jiang Y."/>
            <person name="Adhikari A."/>
            <person name="Zheng C.-J."/>
            <person name="Schuster L."/>
            <person name="Cowan T.M."/>
            <person name="Smanski M.J."/>
            <person name="Chevrette M.G."/>
            <person name="De Carvalho L.P.S."/>
            <person name="Shen B."/>
        </authorList>
    </citation>
    <scope>NUCLEOTIDE SEQUENCE [LARGE SCALE GENOMIC DNA]</scope>
    <source>
        <strain evidence="3 4">NPDC004045</strain>
    </source>
</reference>
<dbReference type="EC" id="3.4.-.-" evidence="3"/>
<name>A0ABW6PP00_9NOCA</name>
<organism evidence="3 4">
    <name type="scientific">Nocardia thailandica</name>
    <dbReference type="NCBI Taxonomy" id="257275"/>
    <lineage>
        <taxon>Bacteria</taxon>
        <taxon>Bacillati</taxon>
        <taxon>Actinomycetota</taxon>
        <taxon>Actinomycetes</taxon>
        <taxon>Mycobacteriales</taxon>
        <taxon>Nocardiaceae</taxon>
        <taxon>Nocardia</taxon>
    </lineage>
</organism>
<protein>
    <submittedName>
        <fullName evidence="3">CPBP family intramembrane glutamic endopeptidase</fullName>
        <ecNumber evidence="3">3.4.-.-</ecNumber>
    </submittedName>
</protein>
<keyword evidence="4" id="KW-1185">Reference proteome</keyword>
<comment type="caution">
    <text evidence="3">The sequence shown here is derived from an EMBL/GenBank/DDBJ whole genome shotgun (WGS) entry which is preliminary data.</text>
</comment>
<evidence type="ECO:0000259" key="2">
    <source>
        <dbReference type="Pfam" id="PF02517"/>
    </source>
</evidence>
<keyword evidence="1" id="KW-1133">Transmembrane helix</keyword>
<keyword evidence="3" id="KW-0378">Hydrolase</keyword>
<keyword evidence="1" id="KW-0812">Transmembrane</keyword>
<dbReference type="Proteomes" id="UP001601444">
    <property type="component" value="Unassembled WGS sequence"/>
</dbReference>
<dbReference type="GO" id="GO:0016787">
    <property type="term" value="F:hydrolase activity"/>
    <property type="evidence" value="ECO:0007669"/>
    <property type="project" value="UniProtKB-KW"/>
</dbReference>
<gene>
    <name evidence="3" type="ORF">ACFYTF_15000</name>
</gene>
<dbReference type="EMBL" id="JBIAMX010000008">
    <property type="protein sequence ID" value="MFF0544136.1"/>
    <property type="molecule type" value="Genomic_DNA"/>
</dbReference>
<evidence type="ECO:0000256" key="1">
    <source>
        <dbReference type="SAM" id="Phobius"/>
    </source>
</evidence>
<feature type="transmembrane region" description="Helical" evidence="1">
    <location>
        <begin position="50"/>
        <end position="69"/>
    </location>
</feature>